<proteinExistence type="inferred from homology"/>
<feature type="domain" description="HTH cro/C1-type" evidence="2">
    <location>
        <begin position="10"/>
        <end position="65"/>
    </location>
</feature>
<sequence>MSANFIGPRIKALREERKLSQDDLARMFGFKDRQTVSAIETGERRVTAEELVLAVEKLGASLDYFTDPFLLVGEGRFSWRQTNVGPQRLGAYERNAGRWIAAFRSIAPHVGREAPLLRRALGLHKGSHFEDAMDAGERFVAEFKLGDIPAVRLAEVMERELGILVLHVDAFDGISGAACRLPELDVVLINRHEVVGRRHFDLAHELFHILTWDAMPPEHSEEARETGGNRVEQLANNFASAVLMPAAILDGFGDWAAIPEQELPARLNAAADALLVTASALKWRLVALDRLKPAAARAVPDAALRNNGRNDGQAATPPMFSRPFAEVIGLAVDQGRISARRAAGLLDQTVDDLIELFATHGVPKPDGL</sequence>
<dbReference type="InterPro" id="IPR010359">
    <property type="entry name" value="IrrE_HExxH"/>
</dbReference>
<evidence type="ECO:0000256" key="1">
    <source>
        <dbReference type="ARBA" id="ARBA00007227"/>
    </source>
</evidence>
<dbReference type="PROSITE" id="PS50943">
    <property type="entry name" value="HTH_CROC1"/>
    <property type="match status" value="1"/>
</dbReference>
<dbReference type="SMART" id="SM00530">
    <property type="entry name" value="HTH_XRE"/>
    <property type="match status" value="1"/>
</dbReference>
<evidence type="ECO:0000313" key="3">
    <source>
        <dbReference type="EMBL" id="QWK89242.1"/>
    </source>
</evidence>
<accession>A0A975S052</accession>
<dbReference type="EMBL" id="CP076361">
    <property type="protein sequence ID" value="QWK89242.1"/>
    <property type="molecule type" value="Genomic_DNA"/>
</dbReference>
<reference evidence="3" key="1">
    <citation type="submission" date="2021-06" db="EMBL/GenBank/DDBJ databases">
        <title>Direct submission.</title>
        <authorList>
            <person name="Lee C.-S."/>
            <person name="Jin L."/>
        </authorList>
    </citation>
    <scope>NUCLEOTIDE SEQUENCE</scope>
    <source>
        <strain evidence="3">Con5</strain>
    </source>
</reference>
<dbReference type="SUPFAM" id="SSF47413">
    <property type="entry name" value="lambda repressor-like DNA-binding domains"/>
    <property type="match status" value="1"/>
</dbReference>
<dbReference type="CDD" id="cd00093">
    <property type="entry name" value="HTH_XRE"/>
    <property type="match status" value="1"/>
</dbReference>
<dbReference type="PANTHER" id="PTHR43236:SF1">
    <property type="entry name" value="BLL7220 PROTEIN"/>
    <property type="match status" value="1"/>
</dbReference>
<dbReference type="InterPro" id="IPR052345">
    <property type="entry name" value="Rad_response_metalloprotease"/>
</dbReference>
<name>A0A975S052_9RHOB</name>
<comment type="similarity">
    <text evidence="1">Belongs to the short-chain fatty acyl-CoA assimilation regulator (ScfR) family.</text>
</comment>
<dbReference type="RefSeq" id="WP_215505744.1">
    <property type="nucleotide sequence ID" value="NZ_CP076361.1"/>
</dbReference>
<evidence type="ECO:0000313" key="4">
    <source>
        <dbReference type="Proteomes" id="UP000679352"/>
    </source>
</evidence>
<gene>
    <name evidence="3" type="ORF">KM031_10205</name>
</gene>
<dbReference type="Gene3D" id="1.10.10.2910">
    <property type="match status" value="1"/>
</dbReference>
<dbReference type="InterPro" id="IPR010982">
    <property type="entry name" value="Lambda_DNA-bd_dom_sf"/>
</dbReference>
<dbReference type="PANTHER" id="PTHR43236">
    <property type="entry name" value="ANTITOXIN HIGA1"/>
    <property type="match status" value="1"/>
</dbReference>
<dbReference type="Gene3D" id="1.10.260.40">
    <property type="entry name" value="lambda repressor-like DNA-binding domains"/>
    <property type="match status" value="1"/>
</dbReference>
<dbReference type="KEGG" id="gfu:KM031_10205"/>
<dbReference type="Pfam" id="PF06114">
    <property type="entry name" value="Peptidase_M78"/>
    <property type="match status" value="1"/>
</dbReference>
<keyword evidence="4" id="KW-1185">Reference proteome</keyword>
<evidence type="ECO:0000259" key="2">
    <source>
        <dbReference type="PROSITE" id="PS50943"/>
    </source>
</evidence>
<dbReference type="InterPro" id="IPR001387">
    <property type="entry name" value="Cro/C1-type_HTH"/>
</dbReference>
<dbReference type="GO" id="GO:0003677">
    <property type="term" value="F:DNA binding"/>
    <property type="evidence" value="ECO:0007669"/>
    <property type="project" value="InterPro"/>
</dbReference>
<dbReference type="Pfam" id="PF01381">
    <property type="entry name" value="HTH_3"/>
    <property type="match status" value="1"/>
</dbReference>
<dbReference type="Proteomes" id="UP000679352">
    <property type="component" value="Chromosome"/>
</dbReference>
<protein>
    <submittedName>
        <fullName evidence="3">XRE family transcriptional regulator</fullName>
    </submittedName>
</protein>
<organism evidence="3 4">
    <name type="scientific">Gemmobacter fulvus</name>
    <dbReference type="NCBI Taxonomy" id="2840474"/>
    <lineage>
        <taxon>Bacteria</taxon>
        <taxon>Pseudomonadati</taxon>
        <taxon>Pseudomonadota</taxon>
        <taxon>Alphaproteobacteria</taxon>
        <taxon>Rhodobacterales</taxon>
        <taxon>Paracoccaceae</taxon>
        <taxon>Gemmobacter</taxon>
    </lineage>
</organism>
<dbReference type="AlphaFoldDB" id="A0A975S052"/>